<proteinExistence type="predicted"/>
<evidence type="ECO:0000313" key="2">
    <source>
        <dbReference type="Proteomes" id="UP001197093"/>
    </source>
</evidence>
<dbReference type="EMBL" id="JAHCVI010000004">
    <property type="protein sequence ID" value="KAG7286260.1"/>
    <property type="molecule type" value="Genomic_DNA"/>
</dbReference>
<organism evidence="1 2">
    <name type="scientific">Staphylotrichum longicolle</name>
    <dbReference type="NCBI Taxonomy" id="669026"/>
    <lineage>
        <taxon>Eukaryota</taxon>
        <taxon>Fungi</taxon>
        <taxon>Dikarya</taxon>
        <taxon>Ascomycota</taxon>
        <taxon>Pezizomycotina</taxon>
        <taxon>Sordariomycetes</taxon>
        <taxon>Sordariomycetidae</taxon>
        <taxon>Sordariales</taxon>
        <taxon>Chaetomiaceae</taxon>
        <taxon>Staphylotrichum</taxon>
    </lineage>
</organism>
<gene>
    <name evidence="1" type="ORF">NEMBOFW57_008568</name>
</gene>
<dbReference type="Proteomes" id="UP001197093">
    <property type="component" value="Unassembled WGS sequence"/>
</dbReference>
<evidence type="ECO:0000313" key="1">
    <source>
        <dbReference type="EMBL" id="KAG7286260.1"/>
    </source>
</evidence>
<sequence length="217" mass="22073">MAFNLANSAGANTDFLNAFQAPGPDVAARGQFPRLVVARNGSSVPTVNMFIDGELPSLEYAASIVDVCGGETTFALRCTSGPAYIPSKQCGADAVVATLTAGSSTYRVSTATATRTRGSDVTATVMEACDLRGTTEAVCSATVGGTVDNKSTFISSTTTMSGSDYYRYDVAITGGAEKTANPSAQCKPPSSPSGASMKAVGVWGLVGSLLVATFLGF</sequence>
<accession>A0AAD4HXB4</accession>
<keyword evidence="2" id="KW-1185">Reference proteome</keyword>
<comment type="caution">
    <text evidence="1">The sequence shown here is derived from an EMBL/GenBank/DDBJ whole genome shotgun (WGS) entry which is preliminary data.</text>
</comment>
<protein>
    <submittedName>
        <fullName evidence="1">Uncharacterized protein</fullName>
    </submittedName>
</protein>
<reference evidence="1" key="1">
    <citation type="submission" date="2023-02" db="EMBL/GenBank/DDBJ databases">
        <authorList>
            <person name="Palmer J.M."/>
        </authorList>
    </citation>
    <scope>NUCLEOTIDE SEQUENCE</scope>
    <source>
        <strain evidence="1">FW57</strain>
    </source>
</reference>
<name>A0AAD4HXB4_9PEZI</name>
<dbReference type="AlphaFoldDB" id="A0AAD4HXB4"/>